<name>A0AAD9QW01_ACRCE</name>
<evidence type="ECO:0000256" key="1">
    <source>
        <dbReference type="SAM" id="MobiDB-lite"/>
    </source>
</evidence>
<dbReference type="EMBL" id="JARQWQ010000011">
    <property type="protein sequence ID" value="KAK2568543.1"/>
    <property type="molecule type" value="Genomic_DNA"/>
</dbReference>
<dbReference type="SUPFAM" id="SSF47769">
    <property type="entry name" value="SAM/Pointed domain"/>
    <property type="match status" value="1"/>
</dbReference>
<dbReference type="AlphaFoldDB" id="A0AAD9QW01"/>
<reference evidence="3" key="2">
    <citation type="journal article" date="2023" name="Science">
        <title>Genomic signatures of disease resistance in endangered staghorn corals.</title>
        <authorList>
            <person name="Vollmer S.V."/>
            <person name="Selwyn J.D."/>
            <person name="Despard B.A."/>
            <person name="Roesel C.L."/>
        </authorList>
    </citation>
    <scope>NUCLEOTIDE SEQUENCE</scope>
    <source>
        <strain evidence="3">K2</strain>
    </source>
</reference>
<feature type="compositionally biased region" description="Basic and acidic residues" evidence="1">
    <location>
        <begin position="175"/>
        <end position="190"/>
    </location>
</feature>
<dbReference type="GO" id="GO:0043565">
    <property type="term" value="F:sequence-specific DNA binding"/>
    <property type="evidence" value="ECO:0007669"/>
    <property type="project" value="InterPro"/>
</dbReference>
<evidence type="ECO:0000313" key="3">
    <source>
        <dbReference type="EMBL" id="KAK2568543.1"/>
    </source>
</evidence>
<dbReference type="SMART" id="SM00251">
    <property type="entry name" value="SAM_PNT"/>
    <property type="match status" value="1"/>
</dbReference>
<dbReference type="InterPro" id="IPR003118">
    <property type="entry name" value="Pointed_dom"/>
</dbReference>
<dbReference type="Pfam" id="PF02198">
    <property type="entry name" value="SAM_PNT"/>
    <property type="match status" value="1"/>
</dbReference>
<dbReference type="PROSITE" id="PS51433">
    <property type="entry name" value="PNT"/>
    <property type="match status" value="1"/>
</dbReference>
<dbReference type="Gene3D" id="1.10.150.50">
    <property type="entry name" value="Transcription Factor, Ets-1"/>
    <property type="match status" value="1"/>
</dbReference>
<feature type="domain" description="PNT" evidence="2">
    <location>
        <begin position="176"/>
        <end position="261"/>
    </location>
</feature>
<feature type="compositionally biased region" description="Basic and acidic residues" evidence="1">
    <location>
        <begin position="688"/>
        <end position="702"/>
    </location>
</feature>
<accession>A0AAD9QW01</accession>
<dbReference type="Pfam" id="PF04326">
    <property type="entry name" value="SLFN_AlbA_2"/>
    <property type="match status" value="1"/>
</dbReference>
<dbReference type="Proteomes" id="UP001249851">
    <property type="component" value="Unassembled WGS sequence"/>
</dbReference>
<comment type="caution">
    <text evidence="3">The sequence shown here is derived from an EMBL/GenBank/DDBJ whole genome shotgun (WGS) entry which is preliminary data.</text>
</comment>
<organism evidence="3 4">
    <name type="scientific">Acropora cervicornis</name>
    <name type="common">Staghorn coral</name>
    <dbReference type="NCBI Taxonomy" id="6130"/>
    <lineage>
        <taxon>Eukaryota</taxon>
        <taxon>Metazoa</taxon>
        <taxon>Cnidaria</taxon>
        <taxon>Anthozoa</taxon>
        <taxon>Hexacorallia</taxon>
        <taxon>Scleractinia</taxon>
        <taxon>Astrocoeniina</taxon>
        <taxon>Acroporidae</taxon>
        <taxon>Acropora</taxon>
    </lineage>
</organism>
<gene>
    <name evidence="3" type="ORF">P5673_006462</name>
</gene>
<evidence type="ECO:0000259" key="2">
    <source>
        <dbReference type="PROSITE" id="PS51433"/>
    </source>
</evidence>
<feature type="region of interest" description="Disordered" evidence="1">
    <location>
        <begin position="175"/>
        <end position="194"/>
    </location>
</feature>
<feature type="region of interest" description="Disordered" evidence="1">
    <location>
        <begin position="679"/>
        <end position="702"/>
    </location>
</feature>
<keyword evidence="4" id="KW-1185">Reference proteome</keyword>
<sequence length="1156" mass="131350">MGKKRENQRVIKDKCTVFSSTEHLVGYSGKVSFKKLKPLKRSRTDKIREKSLEQDYLDRCNGLSLCLKGHRNLLELLYTMTCCNGNEFCGSNLCQELQERHATNATLIKLFLEQLGYTEDGKTKKAISQKEEITLKEQFFQMFVHGVKPGQPLVLMVKQDEKGLALKHAVLKKCPRMEKESDSPQREEMRSNGPQGWNKDRVIKWIDEICDEYEIDPNDVSNLKTLSGRGLMKLKREDWIGRSPKQGDLLYNLWQELPKTSAMMKNGENIKKSPPISPRKGSAKREAEILHQNKPVVEELNLKEKGLLPVGDQPHSSLVAPGTLHSQTSASNLVSEQGPFGTVEYLEKTENYLTIDELAKRYPANKELVTIKGICSSRPHNAGGAGSVLLRNDPDEGKESLQLKVDIRSQPGYVHLTKNAIKTILRMKVGEQLFVKGRIEHEKDPRPDSRRLRFVVIVDCESHAAFREEIKEERSSKRQTSIPWSVELGLYPAEGCAQEPLYLNNRLEISYGILALPSDASDEKIKECVVALKNSATGDIFVGVNDNGIVVGSKVSRDAIKQKRDHLVRILGGVLPCTNDSVSISTSAVQTRELVENEEDFVAAMCLQSETPSLENVQANEDVPIIFRLHVVKGTSAVHFAKPADTNAFVRVGTETKMVTDYNDLFSRLESLASRNIPEKSSTSINQEVDKASSNEPTEKSEKSYSLLKKHAFETERNEFKVIYGEPMEIILKHYIKKYADSFLNSGEGDIHFGIYEEQKTKNCYVVGVSLPLPNRKLLLRESSKIICNFWPPVNSDQFFMKFIEVKWDWSKNLLKYPKTYGQWASGFVAVCFQNNKDVPKLVNWVRNHNLFSLFLMEGNRFGLLAKDVTKMNVEDFLSKMEEESKKSKYFKMDMVSKEVVEATLKDLCVVNLHVRASPYPVHLTSPLHTHCLDSQGVVSKMKPNQLLERFTRRDHQYDPEKLLNAANRFEKQNTSYLLICSPLSLPKTARDLYGLVVPEWALVLDFDQAPNQEGHLLNLFKPLHDHHQVERNLSVKTPLDRRLDLNPRNGVCWCAVRGYEDIGNTLSEQGHASWMKSHGHKTRALIDQLIVHINPNQLVVVCMWNDGHEILMPSLYMLLEHLFSSWGPTKVIFVCSNYSFKVFSDVITSRASQQS</sequence>
<reference evidence="3" key="1">
    <citation type="journal article" date="2023" name="G3 (Bethesda)">
        <title>Whole genome assembly and annotation of the endangered Caribbean coral Acropora cervicornis.</title>
        <authorList>
            <person name="Selwyn J.D."/>
            <person name="Vollmer S.V."/>
        </authorList>
    </citation>
    <scope>NUCLEOTIDE SEQUENCE</scope>
    <source>
        <strain evidence="3">K2</strain>
    </source>
</reference>
<evidence type="ECO:0000313" key="4">
    <source>
        <dbReference type="Proteomes" id="UP001249851"/>
    </source>
</evidence>
<protein>
    <recommendedName>
        <fullName evidence="2">PNT domain-containing protein</fullName>
    </recommendedName>
</protein>
<dbReference type="InterPro" id="IPR013761">
    <property type="entry name" value="SAM/pointed_sf"/>
</dbReference>
<proteinExistence type="predicted"/>
<dbReference type="InterPro" id="IPR007421">
    <property type="entry name" value="Schlafen_AlbA_2_dom"/>
</dbReference>